<name>A0ABP7AEJ6_9ACTN</name>
<dbReference type="EMBL" id="BAAAZO010000011">
    <property type="protein sequence ID" value="GAA3630523.1"/>
    <property type="molecule type" value="Genomic_DNA"/>
</dbReference>
<dbReference type="SMART" id="SM00858">
    <property type="entry name" value="SAF"/>
    <property type="match status" value="1"/>
</dbReference>
<proteinExistence type="predicted"/>
<gene>
    <name evidence="2" type="ORF">GCM10022223_55350</name>
</gene>
<reference evidence="3" key="1">
    <citation type="journal article" date="2019" name="Int. J. Syst. Evol. Microbiol.">
        <title>The Global Catalogue of Microorganisms (GCM) 10K type strain sequencing project: providing services to taxonomists for standard genome sequencing and annotation.</title>
        <authorList>
            <consortium name="The Broad Institute Genomics Platform"/>
            <consortium name="The Broad Institute Genome Sequencing Center for Infectious Disease"/>
            <person name="Wu L."/>
            <person name="Ma J."/>
        </authorList>
    </citation>
    <scope>NUCLEOTIDE SEQUENCE [LARGE SCALE GENOMIC DNA]</scope>
    <source>
        <strain evidence="3">JCM 16902</strain>
    </source>
</reference>
<accession>A0ABP7AEJ6</accession>
<dbReference type="Pfam" id="PF08666">
    <property type="entry name" value="SAF"/>
    <property type="match status" value="1"/>
</dbReference>
<dbReference type="Proteomes" id="UP001501074">
    <property type="component" value="Unassembled WGS sequence"/>
</dbReference>
<comment type="caution">
    <text evidence="2">The sequence shown here is derived from an EMBL/GenBank/DDBJ whole genome shotgun (WGS) entry which is preliminary data.</text>
</comment>
<evidence type="ECO:0000313" key="2">
    <source>
        <dbReference type="EMBL" id="GAA3630523.1"/>
    </source>
</evidence>
<keyword evidence="3" id="KW-1185">Reference proteome</keyword>
<dbReference type="CDD" id="cd11614">
    <property type="entry name" value="SAF_CpaB_FlgA_like"/>
    <property type="match status" value="1"/>
</dbReference>
<organism evidence="2 3">
    <name type="scientific">Kineosporia mesophila</name>
    <dbReference type="NCBI Taxonomy" id="566012"/>
    <lineage>
        <taxon>Bacteria</taxon>
        <taxon>Bacillati</taxon>
        <taxon>Actinomycetota</taxon>
        <taxon>Actinomycetes</taxon>
        <taxon>Kineosporiales</taxon>
        <taxon>Kineosporiaceae</taxon>
        <taxon>Kineosporia</taxon>
    </lineage>
</organism>
<dbReference type="InterPro" id="IPR031571">
    <property type="entry name" value="RcpC_dom"/>
</dbReference>
<evidence type="ECO:0000259" key="1">
    <source>
        <dbReference type="SMART" id="SM00858"/>
    </source>
</evidence>
<protein>
    <recommendedName>
        <fullName evidence="1">SAF domain-containing protein</fullName>
    </recommendedName>
</protein>
<evidence type="ECO:0000313" key="3">
    <source>
        <dbReference type="Proteomes" id="UP001501074"/>
    </source>
</evidence>
<sequence>MRSGRLWFARHRRPILVMLMLLAVWFTVRAAGPASPTMVRVMVASQDLSAGRRLSSGDLEVASWPAGLAPSGRLSADPAGQVLAAPVREGEALTDARLLGPGLLRGLPAGTVAVPVRLTDPGSAALVRAGDHVDVIAGTASTWSADEAGGSSRSSPATIERPARNALVLAVSGHTRAVGGETGGGVGLGAVGGGVTTGDDDALAGLLVLAVQAGEADRLAGAVTGASVSVVVLP</sequence>
<dbReference type="InterPro" id="IPR013974">
    <property type="entry name" value="SAF"/>
</dbReference>
<feature type="domain" description="SAF" evidence="1">
    <location>
        <begin position="39"/>
        <end position="99"/>
    </location>
</feature>
<dbReference type="Pfam" id="PF16976">
    <property type="entry name" value="RcpC"/>
    <property type="match status" value="1"/>
</dbReference>